<evidence type="ECO:0000256" key="5">
    <source>
        <dbReference type="SAM" id="MobiDB-lite"/>
    </source>
</evidence>
<dbReference type="InterPro" id="IPR016283">
    <property type="entry name" value="Glyco_hydro_19"/>
</dbReference>
<dbReference type="InterPro" id="IPR023346">
    <property type="entry name" value="Lysozyme-like_dom_sf"/>
</dbReference>
<dbReference type="Gene3D" id="1.10.530.10">
    <property type="match status" value="1"/>
</dbReference>
<evidence type="ECO:0000313" key="8">
    <source>
        <dbReference type="Proteomes" id="UP001472866"/>
    </source>
</evidence>
<name>A0AAX4PFE0_9CHLO</name>
<organism evidence="7 8">
    <name type="scientific">Chloropicon roscoffensis</name>
    <dbReference type="NCBI Taxonomy" id="1461544"/>
    <lineage>
        <taxon>Eukaryota</taxon>
        <taxon>Viridiplantae</taxon>
        <taxon>Chlorophyta</taxon>
        <taxon>Chloropicophyceae</taxon>
        <taxon>Chloropicales</taxon>
        <taxon>Chloropicaceae</taxon>
        <taxon>Chloropicon</taxon>
    </lineage>
</organism>
<evidence type="ECO:0000259" key="6">
    <source>
        <dbReference type="Pfam" id="PF00182"/>
    </source>
</evidence>
<dbReference type="CDD" id="cd00325">
    <property type="entry name" value="chitinase_GH19"/>
    <property type="match status" value="1"/>
</dbReference>
<keyword evidence="1" id="KW-0611">Plant defense</keyword>
<dbReference type="EMBL" id="CP151511">
    <property type="protein sequence ID" value="WZN65122.1"/>
    <property type="molecule type" value="Genomic_DNA"/>
</dbReference>
<gene>
    <name evidence="7" type="ORF">HKI87_11g66790</name>
</gene>
<dbReference type="Proteomes" id="UP001472866">
    <property type="component" value="Chromosome 11"/>
</dbReference>
<dbReference type="PANTHER" id="PTHR22595">
    <property type="entry name" value="CHITINASE-RELATED"/>
    <property type="match status" value="1"/>
</dbReference>
<feature type="active site" description="Proton donor" evidence="3">
    <location>
        <position position="121"/>
    </location>
</feature>
<dbReference type="Pfam" id="PF00182">
    <property type="entry name" value="Glyco_hydro_19"/>
    <property type="match status" value="1"/>
</dbReference>
<sequence length="320" mass="33698">MLSLGKFDSKDDGSVKNLPGGKVVVGGAGDSHPGSSDATTCRGNLDNLLTTDDWETLFPSRQNSACTAHTFSNGSSIPGGFYELQALKTAADKFPCFLDKADGLTVNKRELSAFLAQISHETTGGWATAPGGPQAWGLCFKEEVCANSGSCDAYCAAGDPCTAAGDAVPCPCAAGKTYHGRGPMQLSWNYNYGPFSVALGEKLGISLDLLADPDKLIEDPVVAFASALHFWMEPRGSVPSCHSVMVGEWAPSSEDTAKGRVPGFGLTINVINGVQECDAPTDHRVQDRVDFYKKFAGVFGVDPGAHLYCDTQKPWTATAG</sequence>
<dbReference type="AlphaFoldDB" id="A0AAX4PFE0"/>
<evidence type="ECO:0000256" key="1">
    <source>
        <dbReference type="ARBA" id="ARBA00022821"/>
    </source>
</evidence>
<evidence type="ECO:0000256" key="3">
    <source>
        <dbReference type="PIRSR" id="PIRSR001060-1"/>
    </source>
</evidence>
<dbReference type="PANTHER" id="PTHR22595:SF79">
    <property type="entry name" value="CHITINASE 12"/>
    <property type="match status" value="1"/>
</dbReference>
<proteinExistence type="predicted"/>
<dbReference type="GO" id="GO:0006032">
    <property type="term" value="P:chitin catabolic process"/>
    <property type="evidence" value="ECO:0007669"/>
    <property type="project" value="InterPro"/>
</dbReference>
<dbReference type="PIRSF" id="PIRSF001060">
    <property type="entry name" value="Endochitinase"/>
    <property type="match status" value="1"/>
</dbReference>
<feature type="region of interest" description="Disordered" evidence="5">
    <location>
        <begin position="18"/>
        <end position="41"/>
    </location>
</feature>
<feature type="disulfide bond" evidence="4">
    <location>
        <begin position="277"/>
        <end position="309"/>
    </location>
</feature>
<accession>A0AAX4PFE0</accession>
<dbReference type="GO" id="GO:0004568">
    <property type="term" value="F:chitinase activity"/>
    <property type="evidence" value="ECO:0007669"/>
    <property type="project" value="InterPro"/>
</dbReference>
<feature type="disulfide bond" evidence="4">
    <location>
        <begin position="66"/>
        <end position="139"/>
    </location>
</feature>
<evidence type="ECO:0000313" key="7">
    <source>
        <dbReference type="EMBL" id="WZN65122.1"/>
    </source>
</evidence>
<feature type="disulfide bond" evidence="4">
    <location>
        <begin position="155"/>
        <end position="172"/>
    </location>
</feature>
<evidence type="ECO:0000256" key="4">
    <source>
        <dbReference type="PIRSR" id="PIRSR001060-2"/>
    </source>
</evidence>
<dbReference type="GO" id="GO:0050832">
    <property type="term" value="P:defense response to fungus"/>
    <property type="evidence" value="ECO:0007669"/>
    <property type="project" value="UniProtKB-ARBA"/>
</dbReference>
<evidence type="ECO:0000256" key="2">
    <source>
        <dbReference type="ARBA" id="ARBA00023157"/>
    </source>
</evidence>
<feature type="domain" description="Glycoside hydrolase family 19 catalytic" evidence="6">
    <location>
        <begin position="54"/>
        <end position="309"/>
    </location>
</feature>
<dbReference type="InterPro" id="IPR000726">
    <property type="entry name" value="Glyco_hydro_19_cat"/>
</dbReference>
<dbReference type="Gene3D" id="3.30.20.10">
    <property type="entry name" value="Endochitinase, domain 2"/>
    <property type="match status" value="1"/>
</dbReference>
<dbReference type="SUPFAM" id="SSF53955">
    <property type="entry name" value="Lysozyme-like"/>
    <property type="match status" value="1"/>
</dbReference>
<keyword evidence="2 4" id="KW-1015">Disulfide bond</keyword>
<reference evidence="7 8" key="1">
    <citation type="submission" date="2024-03" db="EMBL/GenBank/DDBJ databases">
        <title>Complete genome sequence of the green alga Chloropicon roscoffensis RCC1871.</title>
        <authorList>
            <person name="Lemieux C."/>
            <person name="Pombert J.-F."/>
            <person name="Otis C."/>
            <person name="Turmel M."/>
        </authorList>
    </citation>
    <scope>NUCLEOTIDE SEQUENCE [LARGE SCALE GENOMIC DNA]</scope>
    <source>
        <strain evidence="7 8">RCC1871</strain>
    </source>
</reference>
<dbReference type="GO" id="GO:0005975">
    <property type="term" value="P:carbohydrate metabolic process"/>
    <property type="evidence" value="ECO:0007669"/>
    <property type="project" value="InterPro"/>
</dbReference>
<keyword evidence="8" id="KW-1185">Reference proteome</keyword>
<dbReference type="GO" id="GO:0016998">
    <property type="term" value="P:cell wall macromolecule catabolic process"/>
    <property type="evidence" value="ECO:0007669"/>
    <property type="project" value="InterPro"/>
</dbReference>
<protein>
    <submittedName>
        <fullName evidence="7">Chitinase</fullName>
    </submittedName>
</protein>